<evidence type="ECO:0000313" key="10">
    <source>
        <dbReference type="Proteomes" id="UP001232063"/>
    </source>
</evidence>
<dbReference type="RefSeq" id="WP_314517997.1">
    <property type="nucleotide sequence ID" value="NZ_JASJOU010000017.1"/>
</dbReference>
<evidence type="ECO:0000256" key="1">
    <source>
        <dbReference type="ARBA" id="ARBA00004442"/>
    </source>
</evidence>
<dbReference type="PROSITE" id="PS51257">
    <property type="entry name" value="PROKAR_LIPOPROTEIN"/>
    <property type="match status" value="1"/>
</dbReference>
<feature type="chain" id="PRO_5042054475" evidence="6">
    <location>
        <begin position="24"/>
        <end position="535"/>
    </location>
</feature>
<dbReference type="InterPro" id="IPR011990">
    <property type="entry name" value="TPR-like_helical_dom_sf"/>
</dbReference>
<evidence type="ECO:0000259" key="7">
    <source>
        <dbReference type="Pfam" id="PF07980"/>
    </source>
</evidence>
<gene>
    <name evidence="9" type="ORF">QNI22_33905</name>
</gene>
<dbReference type="Gene3D" id="1.25.40.390">
    <property type="match status" value="1"/>
</dbReference>
<evidence type="ECO:0000313" key="9">
    <source>
        <dbReference type="EMBL" id="MDJ1505701.1"/>
    </source>
</evidence>
<dbReference type="SUPFAM" id="SSF48452">
    <property type="entry name" value="TPR-like"/>
    <property type="match status" value="1"/>
</dbReference>
<dbReference type="InterPro" id="IPR012944">
    <property type="entry name" value="SusD_RagB_dom"/>
</dbReference>
<evidence type="ECO:0000259" key="8">
    <source>
        <dbReference type="Pfam" id="PF14322"/>
    </source>
</evidence>
<feature type="signal peptide" evidence="6">
    <location>
        <begin position="1"/>
        <end position="23"/>
    </location>
</feature>
<evidence type="ECO:0000256" key="2">
    <source>
        <dbReference type="ARBA" id="ARBA00006275"/>
    </source>
</evidence>
<comment type="similarity">
    <text evidence="2">Belongs to the SusD family.</text>
</comment>
<dbReference type="Proteomes" id="UP001232063">
    <property type="component" value="Unassembled WGS sequence"/>
</dbReference>
<dbReference type="EMBL" id="JASJOU010000017">
    <property type="protein sequence ID" value="MDJ1505701.1"/>
    <property type="molecule type" value="Genomic_DNA"/>
</dbReference>
<feature type="domain" description="RagB/SusD" evidence="7">
    <location>
        <begin position="311"/>
        <end position="499"/>
    </location>
</feature>
<reference evidence="9" key="1">
    <citation type="submission" date="2023-05" db="EMBL/GenBank/DDBJ databases">
        <authorList>
            <person name="Zhang X."/>
        </authorList>
    </citation>
    <scope>NUCLEOTIDE SEQUENCE</scope>
    <source>
        <strain evidence="9">BD1B2-1</strain>
    </source>
</reference>
<keyword evidence="4" id="KW-0472">Membrane</keyword>
<dbReference type="AlphaFoldDB" id="A0AAE3R8P0"/>
<dbReference type="Pfam" id="PF07980">
    <property type="entry name" value="SusD_RagB"/>
    <property type="match status" value="1"/>
</dbReference>
<evidence type="ECO:0000256" key="4">
    <source>
        <dbReference type="ARBA" id="ARBA00023136"/>
    </source>
</evidence>
<evidence type="ECO:0000256" key="3">
    <source>
        <dbReference type="ARBA" id="ARBA00022729"/>
    </source>
</evidence>
<comment type="subcellular location">
    <subcellularLocation>
        <location evidence="1">Cell outer membrane</location>
    </subcellularLocation>
</comment>
<keyword evidence="5" id="KW-0998">Cell outer membrane</keyword>
<comment type="caution">
    <text evidence="9">The sequence shown here is derived from an EMBL/GenBank/DDBJ whole genome shotgun (WGS) entry which is preliminary data.</text>
</comment>
<dbReference type="Pfam" id="PF14322">
    <property type="entry name" value="SusD-like_3"/>
    <property type="match status" value="1"/>
</dbReference>
<protein>
    <submittedName>
        <fullName evidence="9">RagB/SusD family nutrient uptake outer membrane protein</fullName>
    </submittedName>
</protein>
<proteinExistence type="inferred from homology"/>
<name>A0AAE3R8P0_9BACT</name>
<sequence>MKKITLFLLAAGLLLASSCSNDALDIKNQNAYSDATYFKTATQFNEAVIATYSVFLHQGMYSRDWYFLFDLLGNDAERDAPLLGDLLQLHDYSYGTTQQQITSLWGSLYRMIYRANLVIDKAGQWSPELPEEITKKNQYLAEAHFLKGFAEFQLVALWGRVPLRPDYFSSTAYAAPRATIAEGWEVVEADLKAAIEGLPLTYASADLGRATQGAAIALLGKAYLYQKKYALASTELEKLTKAPFAYALNPNFDNQFSESNGTSPETVFDIPHKWVDAATGQQTYYFGGQEAWGGLATHSGRAQEYGWNDWRNVFISNAAVQAFTYLDEEGESYTDPRAKLTFYGDAASGGDTDFCQTCPASKITPLPSYAANSPNGGPFPYPFEAAGYRWRKYENYEVVEQFGGPQSNINSQVIRFADVLLLLAESYIQQSNMEAGLQLINQVRARVNAFPYTQLGNQTEAMKLLMRERQLELCGEQSRWFDLNRWGIAKQTINPEKQAAIGSQPLTDKYLLLPIPEAEKLTNSAVASDIADDWN</sequence>
<evidence type="ECO:0000256" key="6">
    <source>
        <dbReference type="SAM" id="SignalP"/>
    </source>
</evidence>
<keyword evidence="10" id="KW-1185">Reference proteome</keyword>
<organism evidence="9 10">
    <name type="scientific">Xanthocytophaga agilis</name>
    <dbReference type="NCBI Taxonomy" id="3048010"/>
    <lineage>
        <taxon>Bacteria</taxon>
        <taxon>Pseudomonadati</taxon>
        <taxon>Bacteroidota</taxon>
        <taxon>Cytophagia</taxon>
        <taxon>Cytophagales</taxon>
        <taxon>Rhodocytophagaceae</taxon>
        <taxon>Xanthocytophaga</taxon>
    </lineage>
</organism>
<dbReference type="GO" id="GO:0009279">
    <property type="term" value="C:cell outer membrane"/>
    <property type="evidence" value="ECO:0007669"/>
    <property type="project" value="UniProtKB-SubCell"/>
</dbReference>
<evidence type="ECO:0000256" key="5">
    <source>
        <dbReference type="ARBA" id="ARBA00023237"/>
    </source>
</evidence>
<dbReference type="InterPro" id="IPR033985">
    <property type="entry name" value="SusD-like_N"/>
</dbReference>
<accession>A0AAE3R8P0</accession>
<keyword evidence="3 6" id="KW-0732">Signal</keyword>
<feature type="domain" description="SusD-like N-terminal" evidence="8">
    <location>
        <begin position="87"/>
        <end position="224"/>
    </location>
</feature>